<comment type="caution">
    <text evidence="2">The sequence shown here is derived from an EMBL/GenBank/DDBJ whole genome shotgun (WGS) entry which is preliminary data.</text>
</comment>
<protein>
    <submittedName>
        <fullName evidence="2">Uncharacterized protein</fullName>
    </submittedName>
</protein>
<dbReference type="Proteomes" id="UP000193247">
    <property type="component" value="Unassembled WGS sequence"/>
</dbReference>
<keyword evidence="3" id="KW-1185">Reference proteome</keyword>
<feature type="compositionally biased region" description="Basic and acidic residues" evidence="1">
    <location>
        <begin position="100"/>
        <end position="109"/>
    </location>
</feature>
<name>A0A1X2LW07_9MYCO</name>
<dbReference type="AlphaFoldDB" id="A0A1X2LW07"/>
<evidence type="ECO:0000313" key="2">
    <source>
        <dbReference type="EMBL" id="OSC40651.1"/>
    </source>
</evidence>
<proteinExistence type="predicted"/>
<feature type="region of interest" description="Disordered" evidence="1">
    <location>
        <begin position="59"/>
        <end position="119"/>
    </location>
</feature>
<evidence type="ECO:0000313" key="3">
    <source>
        <dbReference type="Proteomes" id="UP000193247"/>
    </source>
</evidence>
<dbReference type="RefSeq" id="WP_085325293.1">
    <property type="nucleotide sequence ID" value="NZ_NCXP01000012.1"/>
</dbReference>
<accession>A0A1X2LW07</accession>
<sequence length="119" mass="13079">MTDSDRVGDSDPLEIVSTKSAQLWAALCRAYQLLGFDTATGGNGDHLPKVTPISWSHEASRLGRTDMPDVIPNDYPSRTKRSAYRVHGQATCERLSSPTVDHRGEDRLVSSKQPDVVDL</sequence>
<organism evidence="2 3">
    <name type="scientific">Mycobacterium decipiens</name>
    <dbReference type="NCBI Taxonomy" id="1430326"/>
    <lineage>
        <taxon>Bacteria</taxon>
        <taxon>Bacillati</taxon>
        <taxon>Actinomycetota</taxon>
        <taxon>Actinomycetes</taxon>
        <taxon>Mycobacteriales</taxon>
        <taxon>Mycobacteriaceae</taxon>
        <taxon>Mycobacterium</taxon>
    </lineage>
</organism>
<reference evidence="2 3" key="1">
    <citation type="submission" date="2017-04" db="EMBL/GenBank/DDBJ databases">
        <title>The new phylogeny of genus Mycobacterium.</title>
        <authorList>
            <person name="Tortoli E."/>
            <person name="Trovato A."/>
            <person name="Cirillo D.M."/>
        </authorList>
    </citation>
    <scope>NUCLEOTIDE SEQUENCE [LARGE SCALE GENOMIC DNA]</scope>
    <source>
        <strain evidence="2 3">TBL 1200985</strain>
    </source>
</reference>
<evidence type="ECO:0000256" key="1">
    <source>
        <dbReference type="SAM" id="MobiDB-lite"/>
    </source>
</evidence>
<gene>
    <name evidence="2" type="ORF">B8W66_12270</name>
</gene>
<dbReference type="EMBL" id="NCXP01000012">
    <property type="protein sequence ID" value="OSC40651.1"/>
    <property type="molecule type" value="Genomic_DNA"/>
</dbReference>